<dbReference type="EC" id="4.3.1.17" evidence="3"/>
<dbReference type="PANTHER" id="PTHR48078:SF2">
    <property type="entry name" value="CATABOLIC L-SERINE_THREONINE DEHYDRATASE"/>
    <property type="match status" value="1"/>
</dbReference>
<dbReference type="KEGG" id="kpul:GXN76_11350"/>
<evidence type="ECO:0000256" key="6">
    <source>
        <dbReference type="ARBA" id="ARBA00049406"/>
    </source>
</evidence>
<evidence type="ECO:0000313" key="8">
    <source>
        <dbReference type="EMBL" id="QKG85007.1"/>
    </source>
</evidence>
<evidence type="ECO:0000256" key="4">
    <source>
        <dbReference type="ARBA" id="ARBA00022898"/>
    </source>
</evidence>
<keyword evidence="4" id="KW-0663">Pyridoxal phosphate</keyword>
<accession>A0A7D3XQS2</accession>
<keyword evidence="5" id="KW-0456">Lyase</keyword>
<dbReference type="Proteomes" id="UP000503088">
    <property type="component" value="Chromosome"/>
</dbReference>
<proteinExistence type="inferred from homology"/>
<name>A0A7D3XQS2_9BACL</name>
<dbReference type="GO" id="GO:0003941">
    <property type="term" value="F:L-serine ammonia-lyase activity"/>
    <property type="evidence" value="ECO:0007669"/>
    <property type="project" value="UniProtKB-EC"/>
</dbReference>
<comment type="similarity">
    <text evidence="2">Belongs to the serine/threonine dehydratase family.</text>
</comment>
<dbReference type="InterPro" id="IPR001926">
    <property type="entry name" value="TrpB-like_PALP"/>
</dbReference>
<evidence type="ECO:0000256" key="1">
    <source>
        <dbReference type="ARBA" id="ARBA00001933"/>
    </source>
</evidence>
<dbReference type="Pfam" id="PF00291">
    <property type="entry name" value="PALP"/>
    <property type="match status" value="1"/>
</dbReference>
<dbReference type="AlphaFoldDB" id="A0A7D3XQS2"/>
<evidence type="ECO:0000313" key="9">
    <source>
        <dbReference type="Proteomes" id="UP000503088"/>
    </source>
</evidence>
<gene>
    <name evidence="8" type="ORF">GXN76_11350</name>
</gene>
<evidence type="ECO:0000256" key="5">
    <source>
        <dbReference type="ARBA" id="ARBA00023239"/>
    </source>
</evidence>
<protein>
    <recommendedName>
        <fullName evidence="3">L-serine ammonia-lyase</fullName>
        <ecNumber evidence="3">4.3.1.17</ecNumber>
    </recommendedName>
</protein>
<dbReference type="SUPFAM" id="SSF53686">
    <property type="entry name" value="Tryptophan synthase beta subunit-like PLP-dependent enzymes"/>
    <property type="match status" value="1"/>
</dbReference>
<dbReference type="InterPro" id="IPR050147">
    <property type="entry name" value="Ser/Thr_Dehydratase"/>
</dbReference>
<dbReference type="InterPro" id="IPR036052">
    <property type="entry name" value="TrpB-like_PALP_sf"/>
</dbReference>
<dbReference type="GO" id="GO:0004794">
    <property type="term" value="F:threonine deaminase activity"/>
    <property type="evidence" value="ECO:0007669"/>
    <property type="project" value="TreeGrafter"/>
</dbReference>
<feature type="domain" description="Tryptophan synthase beta chain-like PALP" evidence="7">
    <location>
        <begin position="76"/>
        <end position="376"/>
    </location>
</feature>
<comment type="cofactor">
    <cofactor evidence="1">
        <name>pyridoxal 5'-phosphate</name>
        <dbReference type="ChEBI" id="CHEBI:597326"/>
    </cofactor>
</comment>
<dbReference type="GO" id="GO:0009097">
    <property type="term" value="P:isoleucine biosynthetic process"/>
    <property type="evidence" value="ECO:0007669"/>
    <property type="project" value="TreeGrafter"/>
</dbReference>
<comment type="catalytic activity">
    <reaction evidence="6">
        <text>L-serine = pyruvate + NH4(+)</text>
        <dbReference type="Rhea" id="RHEA:19169"/>
        <dbReference type="ChEBI" id="CHEBI:15361"/>
        <dbReference type="ChEBI" id="CHEBI:28938"/>
        <dbReference type="ChEBI" id="CHEBI:33384"/>
        <dbReference type="EC" id="4.3.1.17"/>
    </reaction>
</comment>
<reference evidence="8 9" key="1">
    <citation type="submission" date="2020-01" db="EMBL/GenBank/DDBJ databases">
        <authorList>
            <person name="Gulvik C.A."/>
            <person name="Batra D.G."/>
        </authorList>
    </citation>
    <scope>NUCLEOTIDE SEQUENCE [LARGE SCALE GENOMIC DNA]</scope>
    <source>
        <strain evidence="8 9">W9323</strain>
    </source>
</reference>
<evidence type="ECO:0000256" key="3">
    <source>
        <dbReference type="ARBA" id="ARBA00012093"/>
    </source>
</evidence>
<keyword evidence="9" id="KW-1185">Reference proteome</keyword>
<dbReference type="EMBL" id="CP048104">
    <property type="protein sequence ID" value="QKG85007.1"/>
    <property type="molecule type" value="Genomic_DNA"/>
</dbReference>
<dbReference type="Gene3D" id="3.40.50.1100">
    <property type="match status" value="2"/>
</dbReference>
<dbReference type="PANTHER" id="PTHR48078">
    <property type="entry name" value="THREONINE DEHYDRATASE, MITOCHONDRIAL-RELATED"/>
    <property type="match status" value="1"/>
</dbReference>
<evidence type="ECO:0000256" key="2">
    <source>
        <dbReference type="ARBA" id="ARBA00010869"/>
    </source>
</evidence>
<sequence>MSYYRWNKRVTELRCLRCNRNEPVGLFPKGCPQCLEQGFPVSLKVAYDEEQVPSLDQTKRGMMRYRDWLPYRTFPTLGEGGTPLVELPRLAEEHGIQTLWIKNEWQNPTGSHKDRMSPLIVAHAVETEKESIVVSSSGNAGVSVASYGAAAGIKCVVITTEQIHPVWEKAIRLTGAELVKVTNPHRRWKVAEELVKKGAYSATNYLNPPVGSDCYGIQGYKTLAFEIIEDLRESMPTAILLPCPRGDLLWGVAQGFLEAKQVGWIQDIPRLFAVEPFPRLSAVSKASDCQKHYEGNATQVPSIGGNTVTYQAWWALQQTRGKAVVASGSEATPSQEKWGRHGLFLESSSAIVWTALQKLREKGEIREQDRVLLVATSHGYKGT</sequence>
<evidence type="ECO:0000259" key="7">
    <source>
        <dbReference type="Pfam" id="PF00291"/>
    </source>
</evidence>
<dbReference type="GO" id="GO:0006567">
    <property type="term" value="P:L-threonine catabolic process"/>
    <property type="evidence" value="ECO:0007669"/>
    <property type="project" value="TreeGrafter"/>
</dbReference>
<organism evidence="8 9">
    <name type="scientific">Kroppenstedtia pulmonis</name>
    <dbReference type="NCBI Taxonomy" id="1380685"/>
    <lineage>
        <taxon>Bacteria</taxon>
        <taxon>Bacillati</taxon>
        <taxon>Bacillota</taxon>
        <taxon>Bacilli</taxon>
        <taxon>Bacillales</taxon>
        <taxon>Thermoactinomycetaceae</taxon>
        <taxon>Kroppenstedtia</taxon>
    </lineage>
</organism>
<dbReference type="RefSeq" id="WP_173223255.1">
    <property type="nucleotide sequence ID" value="NZ_CP048104.1"/>
</dbReference>
<dbReference type="GO" id="GO:0006565">
    <property type="term" value="P:L-serine catabolic process"/>
    <property type="evidence" value="ECO:0007669"/>
    <property type="project" value="TreeGrafter"/>
</dbReference>